<dbReference type="PRINTS" id="PR00502">
    <property type="entry name" value="NUDIXFAMILY"/>
</dbReference>
<evidence type="ECO:0000259" key="4">
    <source>
        <dbReference type="PROSITE" id="PS51462"/>
    </source>
</evidence>
<dbReference type="PROSITE" id="PS51462">
    <property type="entry name" value="NUDIX"/>
    <property type="match status" value="1"/>
</dbReference>
<keyword evidence="2 3" id="KW-0378">Hydrolase</keyword>
<name>A0ABS5CAD5_9BACL</name>
<keyword evidence="6" id="KW-1185">Reference proteome</keyword>
<dbReference type="InterPro" id="IPR020476">
    <property type="entry name" value="Nudix_hydrolase"/>
</dbReference>
<comment type="similarity">
    <text evidence="1 3">Belongs to the Nudix hydrolase family.</text>
</comment>
<dbReference type="EMBL" id="JAGKSP010000002">
    <property type="protein sequence ID" value="MBP3962931.1"/>
    <property type="molecule type" value="Genomic_DNA"/>
</dbReference>
<evidence type="ECO:0000256" key="1">
    <source>
        <dbReference type="ARBA" id="ARBA00005582"/>
    </source>
</evidence>
<dbReference type="InterPro" id="IPR020084">
    <property type="entry name" value="NUDIX_hydrolase_CS"/>
</dbReference>
<dbReference type="Pfam" id="PF00293">
    <property type="entry name" value="NUDIX"/>
    <property type="match status" value="1"/>
</dbReference>
<evidence type="ECO:0000256" key="3">
    <source>
        <dbReference type="RuleBase" id="RU003476"/>
    </source>
</evidence>
<dbReference type="Proteomes" id="UP000673394">
    <property type="component" value="Unassembled WGS sequence"/>
</dbReference>
<evidence type="ECO:0000313" key="6">
    <source>
        <dbReference type="Proteomes" id="UP000673394"/>
    </source>
</evidence>
<gene>
    <name evidence="5" type="ORF">I8J30_09485</name>
</gene>
<dbReference type="Gene3D" id="3.90.79.10">
    <property type="entry name" value="Nucleoside Triphosphate Pyrophosphohydrolase"/>
    <property type="match status" value="1"/>
</dbReference>
<accession>A0ABS5CAD5</accession>
<dbReference type="SUPFAM" id="SSF55811">
    <property type="entry name" value="Nudix"/>
    <property type="match status" value="1"/>
</dbReference>
<organism evidence="5 6">
    <name type="scientific">Paenibacillus lignilyticus</name>
    <dbReference type="NCBI Taxonomy" id="1172615"/>
    <lineage>
        <taxon>Bacteria</taxon>
        <taxon>Bacillati</taxon>
        <taxon>Bacillota</taxon>
        <taxon>Bacilli</taxon>
        <taxon>Bacillales</taxon>
        <taxon>Paenibacillaceae</taxon>
        <taxon>Paenibacillus</taxon>
    </lineage>
</organism>
<feature type="domain" description="Nudix hydrolase" evidence="4">
    <location>
        <begin position="2"/>
        <end position="146"/>
    </location>
</feature>
<proteinExistence type="inferred from homology"/>
<dbReference type="InterPro" id="IPR015797">
    <property type="entry name" value="NUDIX_hydrolase-like_dom_sf"/>
</dbReference>
<dbReference type="PANTHER" id="PTHR43736:SF1">
    <property type="entry name" value="DIHYDRONEOPTERIN TRIPHOSPHATE DIPHOSPHATASE"/>
    <property type="match status" value="1"/>
</dbReference>
<evidence type="ECO:0000256" key="2">
    <source>
        <dbReference type="ARBA" id="ARBA00022801"/>
    </source>
</evidence>
<protein>
    <submittedName>
        <fullName evidence="5">NUDIX domain-containing protein</fullName>
    </submittedName>
</protein>
<comment type="caution">
    <text evidence="5">The sequence shown here is derived from an EMBL/GenBank/DDBJ whole genome shotgun (WGS) entry which is preliminary data.</text>
</comment>
<evidence type="ECO:0000313" key="5">
    <source>
        <dbReference type="EMBL" id="MBP3962931.1"/>
    </source>
</evidence>
<dbReference type="RefSeq" id="WP_210657484.1">
    <property type="nucleotide sequence ID" value="NZ_JAGKSP010000002.1"/>
</dbReference>
<sequence>MKITVGVQAVIIQNDAILTIHKRDTDTLEDSYILPGGKQEFGETLEQAIYREVFEEVGVAVDVGELLFLREFIGSNHDNAQTNGSLHIISPIFRCKFKDGDGTAIPASSPNPDPDQIGVAWIPLHELANFPFYPNSLIPQLIEIANGTKPKRCYVGDVN</sequence>
<dbReference type="PANTHER" id="PTHR43736">
    <property type="entry name" value="ADP-RIBOSE PYROPHOSPHATASE"/>
    <property type="match status" value="1"/>
</dbReference>
<dbReference type="InterPro" id="IPR000086">
    <property type="entry name" value="NUDIX_hydrolase_dom"/>
</dbReference>
<reference evidence="5 6" key="1">
    <citation type="submission" date="2021-04" db="EMBL/GenBank/DDBJ databases">
        <title>Paenibacillus sp. DLE-14 whole genome sequence.</title>
        <authorList>
            <person name="Ham Y.J."/>
        </authorList>
    </citation>
    <scope>NUCLEOTIDE SEQUENCE [LARGE SCALE GENOMIC DNA]</scope>
    <source>
        <strain evidence="5 6">DLE-14</strain>
    </source>
</reference>
<dbReference type="PROSITE" id="PS00893">
    <property type="entry name" value="NUDIX_BOX"/>
    <property type="match status" value="1"/>
</dbReference>
<dbReference type="CDD" id="cd18880">
    <property type="entry name" value="NUDIX_ADPRase"/>
    <property type="match status" value="1"/>
</dbReference>